<dbReference type="PANTHER" id="PTHR19857:SF8">
    <property type="entry name" value="ANGIO-ASSOCIATED MIGRATORY CELL PROTEIN"/>
    <property type="match status" value="1"/>
</dbReference>
<keyword evidence="1 3" id="KW-0853">WD repeat</keyword>
<evidence type="ECO:0000313" key="5">
    <source>
        <dbReference type="Proteomes" id="UP001530315"/>
    </source>
</evidence>
<organism evidence="4 5">
    <name type="scientific">Stephanodiscus triporus</name>
    <dbReference type="NCBI Taxonomy" id="2934178"/>
    <lineage>
        <taxon>Eukaryota</taxon>
        <taxon>Sar</taxon>
        <taxon>Stramenopiles</taxon>
        <taxon>Ochrophyta</taxon>
        <taxon>Bacillariophyta</taxon>
        <taxon>Coscinodiscophyceae</taxon>
        <taxon>Thalassiosirophycidae</taxon>
        <taxon>Stephanodiscales</taxon>
        <taxon>Stephanodiscaceae</taxon>
        <taxon>Stephanodiscus</taxon>
    </lineage>
</organism>
<dbReference type="SUPFAM" id="SSF50978">
    <property type="entry name" value="WD40 repeat-like"/>
    <property type="match status" value="1"/>
</dbReference>
<keyword evidence="2" id="KW-0677">Repeat</keyword>
<comment type="caution">
    <text evidence="4">The sequence shown here is derived from an EMBL/GenBank/DDBJ whole genome shotgun (WGS) entry which is preliminary data.</text>
</comment>
<dbReference type="InterPro" id="IPR051179">
    <property type="entry name" value="WD_repeat_multifunction"/>
</dbReference>
<dbReference type="AlphaFoldDB" id="A0ABD3QFM0"/>
<dbReference type="EMBL" id="JALLAZ020000364">
    <property type="protein sequence ID" value="KAL3796920.1"/>
    <property type="molecule type" value="Genomic_DNA"/>
</dbReference>
<sequence>MALNSGDNDADVSGRRQRELLAVRSYDGSIALYNVVDARRRATTAITTATTTTATGSGSADPVLVLEGPSNVEFGSFHSRGGTMLLAGSVADGTVMMYHVPLGRTCMQVFVGHNGGVTGGLFTPDRMWAVTVGQEDGTFRVWAPKTGVCRHVFGLMEGGAGEDGGDGEEDGGASGGRGLTCLAMGGGHKDSLQCVEGRTDARTSCTYRGRSCWPSLITMRDPPRRLGTTSWTKSIVDDFNLIISWLLSVELN</sequence>
<reference evidence="4 5" key="1">
    <citation type="submission" date="2024-10" db="EMBL/GenBank/DDBJ databases">
        <title>Updated reference genomes for cyclostephanoid diatoms.</title>
        <authorList>
            <person name="Roberts W.R."/>
            <person name="Alverson A.J."/>
        </authorList>
    </citation>
    <scope>NUCLEOTIDE SEQUENCE [LARGE SCALE GENOMIC DNA]</scope>
    <source>
        <strain evidence="4 5">AJA276-08</strain>
    </source>
</reference>
<dbReference type="PANTHER" id="PTHR19857">
    <property type="entry name" value="MITOCHONDRIAL DIVISION PROTEIN 1-RELATED"/>
    <property type="match status" value="1"/>
</dbReference>
<dbReference type="Pfam" id="PF00400">
    <property type="entry name" value="WD40"/>
    <property type="match status" value="1"/>
</dbReference>
<evidence type="ECO:0000256" key="3">
    <source>
        <dbReference type="PROSITE-ProRule" id="PRU00221"/>
    </source>
</evidence>
<keyword evidence="5" id="KW-1185">Reference proteome</keyword>
<feature type="repeat" description="WD" evidence="3">
    <location>
        <begin position="110"/>
        <end position="142"/>
    </location>
</feature>
<evidence type="ECO:0000256" key="2">
    <source>
        <dbReference type="ARBA" id="ARBA00022737"/>
    </source>
</evidence>
<dbReference type="PROSITE" id="PS50082">
    <property type="entry name" value="WD_REPEATS_2"/>
    <property type="match status" value="1"/>
</dbReference>
<protein>
    <submittedName>
        <fullName evidence="4">Uncharacterized protein</fullName>
    </submittedName>
</protein>
<dbReference type="Proteomes" id="UP001530315">
    <property type="component" value="Unassembled WGS sequence"/>
</dbReference>
<accession>A0ABD3QFM0</accession>
<evidence type="ECO:0000256" key="1">
    <source>
        <dbReference type="ARBA" id="ARBA00022574"/>
    </source>
</evidence>
<evidence type="ECO:0000313" key="4">
    <source>
        <dbReference type="EMBL" id="KAL3796920.1"/>
    </source>
</evidence>
<dbReference type="SMART" id="SM00320">
    <property type="entry name" value="WD40"/>
    <property type="match status" value="2"/>
</dbReference>
<proteinExistence type="predicted"/>
<dbReference type="InterPro" id="IPR001680">
    <property type="entry name" value="WD40_rpt"/>
</dbReference>
<gene>
    <name evidence="4" type="ORF">ACHAW5_005400</name>
</gene>
<name>A0ABD3QFM0_9STRA</name>
<dbReference type="InterPro" id="IPR015943">
    <property type="entry name" value="WD40/YVTN_repeat-like_dom_sf"/>
</dbReference>
<dbReference type="Gene3D" id="2.130.10.10">
    <property type="entry name" value="YVTN repeat-like/Quinoprotein amine dehydrogenase"/>
    <property type="match status" value="1"/>
</dbReference>
<dbReference type="InterPro" id="IPR036322">
    <property type="entry name" value="WD40_repeat_dom_sf"/>
</dbReference>